<dbReference type="CDD" id="cd00093">
    <property type="entry name" value="HTH_XRE"/>
    <property type="match status" value="1"/>
</dbReference>
<keyword evidence="2" id="KW-0472">Membrane</keyword>
<reference evidence="5" key="1">
    <citation type="journal article" date="2019" name="Int. J. Syst. Evol. Microbiol.">
        <title>The Global Catalogue of Microorganisms (GCM) 10K type strain sequencing project: providing services to taxonomists for standard genome sequencing and annotation.</title>
        <authorList>
            <consortium name="The Broad Institute Genomics Platform"/>
            <consortium name="The Broad Institute Genome Sequencing Center for Infectious Disease"/>
            <person name="Wu L."/>
            <person name="Ma J."/>
        </authorList>
    </citation>
    <scope>NUCLEOTIDE SEQUENCE [LARGE SCALE GENOMIC DNA]</scope>
    <source>
        <strain evidence="5">JCM 4733</strain>
    </source>
</reference>
<evidence type="ECO:0000313" key="4">
    <source>
        <dbReference type="EMBL" id="GHA58899.1"/>
    </source>
</evidence>
<feature type="transmembrane region" description="Helical" evidence="2">
    <location>
        <begin position="257"/>
        <end position="279"/>
    </location>
</feature>
<comment type="caution">
    <text evidence="4">The sequence shown here is derived from an EMBL/GenBank/DDBJ whole genome shotgun (WGS) entry which is preliminary data.</text>
</comment>
<keyword evidence="1" id="KW-0175">Coiled coil</keyword>
<sequence length="410" mass="43294">MNDFSAEAMGLVIREHRQAQEPPMTQEELAKRADYGKGGAVSISRIERGLISPGEHRLAAIALALRLTPAQLAQEAEDRTRSLADRRGQRPVKLRDQVAETKRRHAEINEKVAQRSKITQELGEAFNQVHDTARDAFFLRFVELAESISGAPEPERPSEEEIESTGGTPAAIRVEAMSAGIANAIRDAAGGAAVGAVGAAAGGAAAYGAFTAAALFGTASTGTAISTLSGVAATNATLALLGGGTLAAGGAGMAGGILLLTGMVAAPAAALAAAGFYVLRQRRTKKEEERLRTEIEVAEAALDQSQQGFGTMTDVLHRATAIMEYVSVHGTHALERWRVSLPPEPRDWTSLGLEGQERYKEFLTVAGCLIAVSSINVSALLTAKPDALREMDKAIDETLRYADKTIKSIV</sequence>
<dbReference type="InterPro" id="IPR010982">
    <property type="entry name" value="Lambda_DNA-bd_dom_sf"/>
</dbReference>
<evidence type="ECO:0000313" key="5">
    <source>
        <dbReference type="Proteomes" id="UP000653644"/>
    </source>
</evidence>
<evidence type="ECO:0000256" key="2">
    <source>
        <dbReference type="SAM" id="Phobius"/>
    </source>
</evidence>
<keyword evidence="2" id="KW-1133">Transmembrane helix</keyword>
<dbReference type="SMART" id="SM00530">
    <property type="entry name" value="HTH_XRE"/>
    <property type="match status" value="1"/>
</dbReference>
<dbReference type="Proteomes" id="UP000653644">
    <property type="component" value="Unassembled WGS sequence"/>
</dbReference>
<feature type="domain" description="HTH cro/C1-type" evidence="3">
    <location>
        <begin position="13"/>
        <end position="72"/>
    </location>
</feature>
<feature type="transmembrane region" description="Helical" evidence="2">
    <location>
        <begin position="192"/>
        <end position="216"/>
    </location>
</feature>
<proteinExistence type="predicted"/>
<keyword evidence="5" id="KW-1185">Reference proteome</keyword>
<keyword evidence="2" id="KW-0812">Transmembrane</keyword>
<dbReference type="Gene3D" id="1.10.260.40">
    <property type="entry name" value="lambda repressor-like DNA-binding domains"/>
    <property type="match status" value="1"/>
</dbReference>
<evidence type="ECO:0000259" key="3">
    <source>
        <dbReference type="PROSITE" id="PS50943"/>
    </source>
</evidence>
<dbReference type="PROSITE" id="PS50943">
    <property type="entry name" value="HTH_CROC1"/>
    <property type="match status" value="1"/>
</dbReference>
<gene>
    <name evidence="4" type="ORF">GCM10010345_74070</name>
</gene>
<dbReference type="SUPFAM" id="SSF47413">
    <property type="entry name" value="lambda repressor-like DNA-binding domains"/>
    <property type="match status" value="1"/>
</dbReference>
<organism evidence="4 5">
    <name type="scientific">Streptomyces canarius</name>
    <dbReference type="NCBI Taxonomy" id="285453"/>
    <lineage>
        <taxon>Bacteria</taxon>
        <taxon>Bacillati</taxon>
        <taxon>Actinomycetota</taxon>
        <taxon>Actinomycetes</taxon>
        <taxon>Kitasatosporales</taxon>
        <taxon>Streptomycetaceae</taxon>
        <taxon>Streptomyces</taxon>
    </lineage>
</organism>
<accession>A0ABQ3D4U7</accession>
<dbReference type="EMBL" id="BMVN01000040">
    <property type="protein sequence ID" value="GHA58899.1"/>
    <property type="molecule type" value="Genomic_DNA"/>
</dbReference>
<feature type="transmembrane region" description="Helical" evidence="2">
    <location>
        <begin position="228"/>
        <end position="251"/>
    </location>
</feature>
<feature type="coiled-coil region" evidence="1">
    <location>
        <begin position="281"/>
        <end position="308"/>
    </location>
</feature>
<name>A0ABQ3D4U7_9ACTN</name>
<evidence type="ECO:0000256" key="1">
    <source>
        <dbReference type="SAM" id="Coils"/>
    </source>
</evidence>
<protein>
    <recommendedName>
        <fullName evidence="3">HTH cro/C1-type domain-containing protein</fullName>
    </recommendedName>
</protein>
<dbReference type="RefSeq" id="WP_229917666.1">
    <property type="nucleotide sequence ID" value="NZ_BMVN01000040.1"/>
</dbReference>
<dbReference type="InterPro" id="IPR001387">
    <property type="entry name" value="Cro/C1-type_HTH"/>
</dbReference>